<sequence length="374" mass="42559">MQYFPSQWHQYQQEDHLDGKLKAVVKQLSILCPEVERFSVAVYDAQTDQLSTYYSTSSADEAITRYQAKLSDVPSLQMLRDNRVPRVINELLSLESHDTEHSQRLLSQGWRSSYTVPMCYSDRFMGFLFFNSKKPDVFIGEQFLHIELISQLITLLIHDELTQTKTLKAALKSALALTSGRDIETGQHLERMGYYSRIIAHQVASQYGENDQFVEQIFHFAPVHDIGKIAIPDHILLKPAKLDASEYELMQTHTLKGAAMLEDILQHHGLDDGDPCRILRNIVLSHHELLDGSGYPFGLEGDDIPLEARIVAVADIFDALTSKRPYKKAWQNEQALETLQQMAGEKLCADCVQALVDKMDEVEQIQALYEESCV</sequence>
<evidence type="ECO:0000259" key="1">
    <source>
        <dbReference type="PROSITE" id="PS51832"/>
    </source>
</evidence>
<dbReference type="InterPro" id="IPR029016">
    <property type="entry name" value="GAF-like_dom_sf"/>
</dbReference>
<dbReference type="SUPFAM" id="SSF109604">
    <property type="entry name" value="HD-domain/PDEase-like"/>
    <property type="match status" value="1"/>
</dbReference>
<proteinExistence type="predicted"/>
<dbReference type="EMBL" id="MTSM01000028">
    <property type="protein sequence ID" value="OPX54326.1"/>
    <property type="molecule type" value="Genomic_DNA"/>
</dbReference>
<feature type="domain" description="HD-GYP" evidence="1">
    <location>
        <begin position="163"/>
        <end position="371"/>
    </location>
</feature>
<protein>
    <recommendedName>
        <fullName evidence="1">HD-GYP domain-containing protein</fullName>
    </recommendedName>
</protein>
<dbReference type="Gene3D" id="3.30.450.40">
    <property type="match status" value="1"/>
</dbReference>
<comment type="caution">
    <text evidence="2">The sequence shown here is derived from an EMBL/GenBank/DDBJ whole genome shotgun (WGS) entry which is preliminary data.</text>
</comment>
<evidence type="ECO:0000313" key="3">
    <source>
        <dbReference type="Proteomes" id="UP000191418"/>
    </source>
</evidence>
<dbReference type="InterPro" id="IPR037522">
    <property type="entry name" value="HD_GYP_dom"/>
</dbReference>
<dbReference type="GO" id="GO:0008081">
    <property type="term" value="F:phosphoric diester hydrolase activity"/>
    <property type="evidence" value="ECO:0007669"/>
    <property type="project" value="UniProtKB-ARBA"/>
</dbReference>
<dbReference type="AlphaFoldDB" id="A0A1T4SDD3"/>
<dbReference type="Pfam" id="PF13487">
    <property type="entry name" value="HD_5"/>
    <property type="match status" value="1"/>
</dbReference>
<dbReference type="RefSeq" id="WP_078746479.1">
    <property type="nucleotide sequence ID" value="NZ_FUXG01000029.1"/>
</dbReference>
<dbReference type="SMART" id="SM00471">
    <property type="entry name" value="HDc"/>
    <property type="match status" value="1"/>
</dbReference>
<dbReference type="Gene3D" id="1.10.3210.10">
    <property type="entry name" value="Hypothetical protein af1432"/>
    <property type="match status" value="1"/>
</dbReference>
<dbReference type="PANTHER" id="PTHR45228:SF1">
    <property type="entry name" value="CYCLIC DI-GMP PHOSPHODIESTERASE TM_0186"/>
    <property type="match status" value="1"/>
</dbReference>
<dbReference type="SUPFAM" id="SSF55781">
    <property type="entry name" value="GAF domain-like"/>
    <property type="match status" value="1"/>
</dbReference>
<gene>
    <name evidence="2" type="ORF">BTE48_14810</name>
</gene>
<evidence type="ECO:0000313" key="2">
    <source>
        <dbReference type="EMBL" id="OPX54326.1"/>
    </source>
</evidence>
<reference evidence="2 3" key="1">
    <citation type="submission" date="2017-01" db="EMBL/GenBank/DDBJ databases">
        <title>Genome Sequencing of a Marine Spirillum, Oceanospirillum multiglobuliferum ATCC 33336, from Japan.</title>
        <authorList>
            <person name="Carney J.G."/>
            <person name="Trachtenberg A.M."/>
            <person name="Rheaume B.A."/>
            <person name="Linnane J.D."/>
            <person name="Pitts N.L."/>
            <person name="Mykles D.L."/>
            <person name="Maclea K.S."/>
        </authorList>
    </citation>
    <scope>NUCLEOTIDE SEQUENCE [LARGE SCALE GENOMIC DNA]</scope>
    <source>
        <strain evidence="2 3">ATCC 33336</strain>
    </source>
</reference>
<dbReference type="CDD" id="cd00077">
    <property type="entry name" value="HDc"/>
    <property type="match status" value="1"/>
</dbReference>
<dbReference type="STRING" id="64969.SAMN02745127_02966"/>
<keyword evidence="3" id="KW-1185">Reference proteome</keyword>
<dbReference type="PROSITE" id="PS51832">
    <property type="entry name" value="HD_GYP"/>
    <property type="match status" value="1"/>
</dbReference>
<name>A0A1T4SDD3_9GAMM</name>
<dbReference type="InterPro" id="IPR052020">
    <property type="entry name" value="Cyclic_di-GMP/3'3'-cGAMP_PDE"/>
</dbReference>
<dbReference type="OrthoDB" id="9816273at2"/>
<dbReference type="InterPro" id="IPR003607">
    <property type="entry name" value="HD/PDEase_dom"/>
</dbReference>
<dbReference type="PANTHER" id="PTHR45228">
    <property type="entry name" value="CYCLIC DI-GMP PHOSPHODIESTERASE TM_0186-RELATED"/>
    <property type="match status" value="1"/>
</dbReference>
<organism evidence="2 3">
    <name type="scientific">Oceanospirillum multiglobuliferum</name>
    <dbReference type="NCBI Taxonomy" id="64969"/>
    <lineage>
        <taxon>Bacteria</taxon>
        <taxon>Pseudomonadati</taxon>
        <taxon>Pseudomonadota</taxon>
        <taxon>Gammaproteobacteria</taxon>
        <taxon>Oceanospirillales</taxon>
        <taxon>Oceanospirillaceae</taxon>
        <taxon>Oceanospirillum</taxon>
    </lineage>
</organism>
<accession>A0A1T4SDD3</accession>
<dbReference type="Proteomes" id="UP000191418">
    <property type="component" value="Unassembled WGS sequence"/>
</dbReference>